<name>A0ACB8QFV9_9AGAM</name>
<accession>A0ACB8QFV9</accession>
<keyword evidence="2" id="KW-1185">Reference proteome</keyword>
<protein>
    <submittedName>
        <fullName evidence="1">FAD-binding domain-containing protein</fullName>
    </submittedName>
</protein>
<reference evidence="1" key="2">
    <citation type="journal article" date="2022" name="New Phytol.">
        <title>Evolutionary transition to the ectomycorrhizal habit in the genomes of a hyperdiverse lineage of mushroom-forming fungi.</title>
        <authorList>
            <person name="Looney B."/>
            <person name="Miyauchi S."/>
            <person name="Morin E."/>
            <person name="Drula E."/>
            <person name="Courty P.E."/>
            <person name="Kohler A."/>
            <person name="Kuo A."/>
            <person name="LaButti K."/>
            <person name="Pangilinan J."/>
            <person name="Lipzen A."/>
            <person name="Riley R."/>
            <person name="Andreopoulos W."/>
            <person name="He G."/>
            <person name="Johnson J."/>
            <person name="Nolan M."/>
            <person name="Tritt A."/>
            <person name="Barry K.W."/>
            <person name="Grigoriev I.V."/>
            <person name="Nagy L.G."/>
            <person name="Hibbett D."/>
            <person name="Henrissat B."/>
            <person name="Matheny P.B."/>
            <person name="Labbe J."/>
            <person name="Martin F.M."/>
        </authorList>
    </citation>
    <scope>NUCLEOTIDE SEQUENCE</scope>
    <source>
        <strain evidence="1">EC-137</strain>
    </source>
</reference>
<evidence type="ECO:0000313" key="2">
    <source>
        <dbReference type="Proteomes" id="UP000814128"/>
    </source>
</evidence>
<dbReference type="EMBL" id="MU273620">
    <property type="protein sequence ID" value="KAI0030481.1"/>
    <property type="molecule type" value="Genomic_DNA"/>
</dbReference>
<gene>
    <name evidence="1" type="ORF">K488DRAFT_54196</name>
</gene>
<organism evidence="1 2">
    <name type="scientific">Vararia minispora EC-137</name>
    <dbReference type="NCBI Taxonomy" id="1314806"/>
    <lineage>
        <taxon>Eukaryota</taxon>
        <taxon>Fungi</taxon>
        <taxon>Dikarya</taxon>
        <taxon>Basidiomycota</taxon>
        <taxon>Agaricomycotina</taxon>
        <taxon>Agaricomycetes</taxon>
        <taxon>Russulales</taxon>
        <taxon>Lachnocladiaceae</taxon>
        <taxon>Vararia</taxon>
    </lineage>
</organism>
<dbReference type="Proteomes" id="UP000814128">
    <property type="component" value="Unassembled WGS sequence"/>
</dbReference>
<proteinExistence type="predicted"/>
<comment type="caution">
    <text evidence="1">The sequence shown here is derived from an EMBL/GenBank/DDBJ whole genome shotgun (WGS) entry which is preliminary data.</text>
</comment>
<evidence type="ECO:0000313" key="1">
    <source>
        <dbReference type="EMBL" id="KAI0030481.1"/>
    </source>
</evidence>
<sequence length="466" mass="49809">MLLRTLPVLLLVPSTRASPRARNASDVCAQIADQISSTSGVFYPLSVQYAQDIKHWADSSTQQSACSVEPSTPEDLSTVVKGGGHTTNVGFSSTTGVQIAMSRFDKVTLSADKSTVDVGAGLIWDDVYSALDGSGVNVVGGRVPGVGVAGFTLGGGYSWKTSQYGLTIDNIAAYELVLPNGTITTVTATDEDLWFALRGIVTKFTLVTHLQTDVWGGLVTITASQFDKLNKAVADFSANSTDKKAAILPTYNSIVTQPGMSLIVFYDGPTPPDGLFDELLAVPHFTNDAKTRSFADLVGSIPSNNPLEGHRAAFTSVSVLQYTPAILQLVTNMTIEWGARLALTDASPFISFDIEPFDPSLFSYGAPSAYPPDRSRGLMPTNLYFSWQSDKSDDFIIGVMKNLADDIRAAAVAESQDVEDAFIYGNYAPSDTPLVDVYGSNVDRLRQIRATVDPGDVMGLAGGFRF</sequence>
<reference evidence="1" key="1">
    <citation type="submission" date="2021-02" db="EMBL/GenBank/DDBJ databases">
        <authorList>
            <consortium name="DOE Joint Genome Institute"/>
            <person name="Ahrendt S."/>
            <person name="Looney B.P."/>
            <person name="Miyauchi S."/>
            <person name="Morin E."/>
            <person name="Drula E."/>
            <person name="Courty P.E."/>
            <person name="Chicoki N."/>
            <person name="Fauchery L."/>
            <person name="Kohler A."/>
            <person name="Kuo A."/>
            <person name="Labutti K."/>
            <person name="Pangilinan J."/>
            <person name="Lipzen A."/>
            <person name="Riley R."/>
            <person name="Andreopoulos W."/>
            <person name="He G."/>
            <person name="Johnson J."/>
            <person name="Barry K.W."/>
            <person name="Grigoriev I.V."/>
            <person name="Nagy L."/>
            <person name="Hibbett D."/>
            <person name="Henrissat B."/>
            <person name="Matheny P.B."/>
            <person name="Labbe J."/>
            <person name="Martin F."/>
        </authorList>
    </citation>
    <scope>NUCLEOTIDE SEQUENCE</scope>
    <source>
        <strain evidence="1">EC-137</strain>
    </source>
</reference>